<accession>A0A1E3AWQ3</accession>
<feature type="domain" description="ABC transmembrane type-1" evidence="8">
    <location>
        <begin position="73"/>
        <end position="282"/>
    </location>
</feature>
<dbReference type="PANTHER" id="PTHR43744:SF9">
    <property type="entry name" value="POLYGALACTURONAN_RHAMNOGALACTURONAN TRANSPORT SYSTEM PERMEASE PROTEIN YTCP"/>
    <property type="match status" value="1"/>
</dbReference>
<dbReference type="EMBL" id="MEHD01000021">
    <property type="protein sequence ID" value="ODR57745.1"/>
    <property type="molecule type" value="Genomic_DNA"/>
</dbReference>
<comment type="similarity">
    <text evidence="7">Belongs to the binding-protein-dependent transport system permease family.</text>
</comment>
<reference evidence="12 14" key="1">
    <citation type="submission" date="2016-07" db="EMBL/GenBank/DDBJ databases">
        <title>Characterization of isolates of Eisenbergiella tayi derived from blood cultures, using whole genome sequencing.</title>
        <authorList>
            <person name="Burdz T."/>
            <person name="Wiebe D."/>
            <person name="Huynh C."/>
            <person name="Bernard K."/>
        </authorList>
    </citation>
    <scope>NUCLEOTIDE SEQUENCE [LARGE SCALE GENOMIC DNA]</scope>
    <source>
        <strain evidence="9 12">NML 110608</strain>
        <strain evidence="10 14">NML 120489</strain>
    </source>
</reference>
<evidence type="ECO:0000256" key="3">
    <source>
        <dbReference type="ARBA" id="ARBA00022475"/>
    </source>
</evidence>
<evidence type="ECO:0000256" key="5">
    <source>
        <dbReference type="ARBA" id="ARBA00022989"/>
    </source>
</evidence>
<dbReference type="PROSITE" id="PS50928">
    <property type="entry name" value="ABC_TM1"/>
    <property type="match status" value="1"/>
</dbReference>
<evidence type="ECO:0000313" key="10">
    <source>
        <dbReference type="EMBL" id="ODM13125.1"/>
    </source>
</evidence>
<dbReference type="PATRIC" id="fig|1432052.3.peg.932"/>
<feature type="transmembrane region" description="Helical" evidence="7">
    <location>
        <begin position="184"/>
        <end position="209"/>
    </location>
</feature>
<dbReference type="Pfam" id="PF00528">
    <property type="entry name" value="BPD_transp_1"/>
    <property type="match status" value="1"/>
</dbReference>
<dbReference type="Gene3D" id="1.10.3720.10">
    <property type="entry name" value="MetI-like"/>
    <property type="match status" value="1"/>
</dbReference>
<dbReference type="EMBL" id="MCGH01000002">
    <property type="protein sequence ID" value="ODM05845.1"/>
    <property type="molecule type" value="Genomic_DNA"/>
</dbReference>
<dbReference type="Proteomes" id="UP000094067">
    <property type="component" value="Unassembled WGS sequence"/>
</dbReference>
<dbReference type="CDD" id="cd06261">
    <property type="entry name" value="TM_PBP2"/>
    <property type="match status" value="1"/>
</dbReference>
<feature type="transmembrane region" description="Helical" evidence="7">
    <location>
        <begin position="72"/>
        <end position="96"/>
    </location>
</feature>
<feature type="transmembrane region" description="Helical" evidence="7">
    <location>
        <begin position="140"/>
        <end position="163"/>
    </location>
</feature>
<dbReference type="InterPro" id="IPR000515">
    <property type="entry name" value="MetI-like"/>
</dbReference>
<dbReference type="GeneID" id="93299351"/>
<dbReference type="RefSeq" id="WP_069151988.1">
    <property type="nucleotide sequence ID" value="NZ_DAWDRA010000109.1"/>
</dbReference>
<evidence type="ECO:0000313" key="9">
    <source>
        <dbReference type="EMBL" id="ODM05845.1"/>
    </source>
</evidence>
<keyword evidence="2 7" id="KW-0813">Transport</keyword>
<evidence type="ECO:0000256" key="7">
    <source>
        <dbReference type="RuleBase" id="RU363032"/>
    </source>
</evidence>
<name>A0A1E3AWQ3_9FIRM</name>
<dbReference type="AlphaFoldDB" id="A0A1E3AWQ3"/>
<keyword evidence="5 7" id="KW-1133">Transmembrane helix</keyword>
<feature type="transmembrane region" description="Helical" evidence="7">
    <location>
        <begin position="108"/>
        <end position="128"/>
    </location>
</feature>
<dbReference type="PANTHER" id="PTHR43744">
    <property type="entry name" value="ABC TRANSPORTER PERMEASE PROTEIN MG189-RELATED-RELATED"/>
    <property type="match status" value="1"/>
</dbReference>
<dbReference type="Proteomes" id="UP000095003">
    <property type="component" value="Unassembled WGS sequence"/>
</dbReference>
<evidence type="ECO:0000256" key="2">
    <source>
        <dbReference type="ARBA" id="ARBA00022448"/>
    </source>
</evidence>
<feature type="transmembrane region" description="Helical" evidence="7">
    <location>
        <begin position="263"/>
        <end position="282"/>
    </location>
</feature>
<feature type="transmembrane region" description="Helical" evidence="7">
    <location>
        <begin position="12"/>
        <end position="36"/>
    </location>
</feature>
<evidence type="ECO:0000313" key="14">
    <source>
        <dbReference type="Proteomes" id="UP000095003"/>
    </source>
</evidence>
<organism evidence="10 14">
    <name type="scientific">Eisenbergiella tayi</name>
    <dbReference type="NCBI Taxonomy" id="1432052"/>
    <lineage>
        <taxon>Bacteria</taxon>
        <taxon>Bacillati</taxon>
        <taxon>Bacillota</taxon>
        <taxon>Clostridia</taxon>
        <taxon>Lachnospirales</taxon>
        <taxon>Lachnospiraceae</taxon>
        <taxon>Eisenbergiella</taxon>
    </lineage>
</organism>
<evidence type="ECO:0000259" key="8">
    <source>
        <dbReference type="PROSITE" id="PS50928"/>
    </source>
</evidence>
<gene>
    <name evidence="10" type="primary">araQ_23</name>
    <name evidence="9" type="synonym">araQ_39</name>
    <name evidence="10" type="ORF">BEH84_00840</name>
    <name evidence="9" type="ORF">BEI61_01734</name>
    <name evidence="11" type="ORF">BEI63_11655</name>
</gene>
<dbReference type="Proteomes" id="UP000094869">
    <property type="component" value="Unassembled WGS sequence"/>
</dbReference>
<keyword evidence="3" id="KW-1003">Cell membrane</keyword>
<comment type="subcellular location">
    <subcellularLocation>
        <location evidence="1 7">Cell membrane</location>
        <topology evidence="1 7">Multi-pass membrane protein</topology>
    </subcellularLocation>
</comment>
<dbReference type="EMBL" id="MCGI01000001">
    <property type="protein sequence ID" value="ODM13125.1"/>
    <property type="molecule type" value="Genomic_DNA"/>
</dbReference>
<keyword evidence="4 7" id="KW-0812">Transmembrane</keyword>
<evidence type="ECO:0000313" key="13">
    <source>
        <dbReference type="Proteomes" id="UP000094869"/>
    </source>
</evidence>
<proteinExistence type="inferred from homology"/>
<dbReference type="GO" id="GO:0055085">
    <property type="term" value="P:transmembrane transport"/>
    <property type="evidence" value="ECO:0007669"/>
    <property type="project" value="InterPro"/>
</dbReference>
<evidence type="ECO:0000256" key="4">
    <source>
        <dbReference type="ARBA" id="ARBA00022692"/>
    </source>
</evidence>
<dbReference type="GO" id="GO:0005886">
    <property type="term" value="C:plasma membrane"/>
    <property type="evidence" value="ECO:0007669"/>
    <property type="project" value="UniProtKB-SubCell"/>
</dbReference>
<sequence length="297" mass="33045">MKSKENLVTQLIAHLVCGLFALMALLPFVLLIVASFTDNTWATANGFSFFPKKWSLDAYHYIAVQWNTIGRAYVMTIMVTAVGTAASILVTTLFAYAICQTEVPGMKILSFMLIFTMLFNGGLVATYYTYVNYFHIRNTVWALILPGLMMNAFNVILVRNYFLNSIPISLIEAARLDGAGEFGIFCKIVMPLSLPIVATIGLMTGLMYWNDWQNGMYYLTERGGGHLYTIQIILNNINENIQALLQNSSAVGGMNIKMPSTTVRMAIATVGILPILIIYPFFQKYFVKGITLGGVKE</sequence>
<keyword evidence="6 7" id="KW-0472">Membrane</keyword>
<dbReference type="SUPFAM" id="SSF161098">
    <property type="entry name" value="MetI-like"/>
    <property type="match status" value="1"/>
</dbReference>
<comment type="caution">
    <text evidence="10">The sequence shown here is derived from an EMBL/GenBank/DDBJ whole genome shotgun (WGS) entry which is preliminary data.</text>
</comment>
<keyword evidence="13" id="KW-1185">Reference proteome</keyword>
<protein>
    <submittedName>
        <fullName evidence="10">L-arabinose transport system permease protein AraQ</fullName>
    </submittedName>
    <submittedName>
        <fullName evidence="11">Sugar ABC transporter permease</fullName>
    </submittedName>
</protein>
<dbReference type="InterPro" id="IPR035906">
    <property type="entry name" value="MetI-like_sf"/>
</dbReference>
<evidence type="ECO:0000313" key="12">
    <source>
        <dbReference type="Proteomes" id="UP000094067"/>
    </source>
</evidence>
<evidence type="ECO:0000256" key="1">
    <source>
        <dbReference type="ARBA" id="ARBA00004651"/>
    </source>
</evidence>
<reference evidence="11 13" key="2">
    <citation type="submission" date="2016-08" db="EMBL/GenBank/DDBJ databases">
        <title>Characterization of Isolates of Eisenbergiella tayi Derived from Blood Cultures, Using Whole Genome Sequencing.</title>
        <authorList>
            <person name="Bernier A.-M."/>
            <person name="Burdz T."/>
            <person name="Wiebe D."/>
            <person name="Bernard K."/>
        </authorList>
    </citation>
    <scope>NUCLEOTIDE SEQUENCE [LARGE SCALE GENOMIC DNA]</scope>
    <source>
        <strain evidence="11 13">NML120146</strain>
    </source>
</reference>
<evidence type="ECO:0000313" key="11">
    <source>
        <dbReference type="EMBL" id="ODR57745.1"/>
    </source>
</evidence>
<evidence type="ECO:0000256" key="6">
    <source>
        <dbReference type="ARBA" id="ARBA00023136"/>
    </source>
</evidence>